<dbReference type="AlphaFoldDB" id="A0A518BH29"/>
<evidence type="ECO:0000313" key="1">
    <source>
        <dbReference type="EMBL" id="QDU66223.1"/>
    </source>
</evidence>
<proteinExistence type="predicted"/>
<evidence type="ECO:0000313" key="2">
    <source>
        <dbReference type="Proteomes" id="UP000316921"/>
    </source>
</evidence>
<dbReference type="EMBL" id="CP036287">
    <property type="protein sequence ID" value="QDU66223.1"/>
    <property type="molecule type" value="Genomic_DNA"/>
</dbReference>
<sequence length="250" mass="27049">MAALTAPRGALLAAGAAVLMAGAYYVAFSAGAGERRHAATRDGGSLVDLLVQHRGPEASERVWALVDEGGADALEELEGLHDHDYEGLPLDNEQEGVLIEAVLGLGALAQDSDLAYARVQAMSDPEFWAAHCTWTSGRRDYAPDFFTSFGIQSLGVAGRPDLDEQLGRLRARDANFLHRFAGDVVQSSFYGDMRRELGGEFLSWLRGSSHEQDEDFEAWTATESGRNWFEWANACMRGPRPPASSEEGGG</sequence>
<keyword evidence="2" id="KW-1185">Reference proteome</keyword>
<name>A0A518BH29_9BACT</name>
<protein>
    <recommendedName>
        <fullName evidence="3">DUF4375 domain-containing protein</fullName>
    </recommendedName>
</protein>
<reference evidence="1 2" key="1">
    <citation type="submission" date="2019-02" db="EMBL/GenBank/DDBJ databases">
        <title>Deep-cultivation of Planctomycetes and their phenomic and genomic characterization uncovers novel biology.</title>
        <authorList>
            <person name="Wiegand S."/>
            <person name="Jogler M."/>
            <person name="Boedeker C."/>
            <person name="Pinto D."/>
            <person name="Vollmers J."/>
            <person name="Rivas-Marin E."/>
            <person name="Kohn T."/>
            <person name="Peeters S.H."/>
            <person name="Heuer A."/>
            <person name="Rast P."/>
            <person name="Oberbeckmann S."/>
            <person name="Bunk B."/>
            <person name="Jeske O."/>
            <person name="Meyerdierks A."/>
            <person name="Storesund J.E."/>
            <person name="Kallscheuer N."/>
            <person name="Luecker S."/>
            <person name="Lage O.M."/>
            <person name="Pohl T."/>
            <person name="Merkel B.J."/>
            <person name="Hornburger P."/>
            <person name="Mueller R.-W."/>
            <person name="Bruemmer F."/>
            <person name="Labrenz M."/>
            <person name="Spormann A.M."/>
            <person name="Op den Camp H."/>
            <person name="Overmann J."/>
            <person name="Amann R."/>
            <person name="Jetten M.S.M."/>
            <person name="Mascher T."/>
            <person name="Medema M.H."/>
            <person name="Devos D.P."/>
            <person name="Kaster A.-K."/>
            <person name="Ovreas L."/>
            <person name="Rohde M."/>
            <person name="Galperin M.Y."/>
            <person name="Jogler C."/>
        </authorList>
    </citation>
    <scope>NUCLEOTIDE SEQUENCE [LARGE SCALE GENOMIC DNA]</scope>
    <source>
        <strain evidence="1 2">Pla133</strain>
    </source>
</reference>
<dbReference type="RefSeq" id="WP_145063574.1">
    <property type="nucleotide sequence ID" value="NZ_CP036287.1"/>
</dbReference>
<dbReference type="KEGG" id="pbap:Pla133_12890"/>
<organism evidence="1 2">
    <name type="scientific">Engelhardtia mirabilis</name>
    <dbReference type="NCBI Taxonomy" id="2528011"/>
    <lineage>
        <taxon>Bacteria</taxon>
        <taxon>Pseudomonadati</taxon>
        <taxon>Planctomycetota</taxon>
        <taxon>Planctomycetia</taxon>
        <taxon>Planctomycetia incertae sedis</taxon>
        <taxon>Engelhardtia</taxon>
    </lineage>
</organism>
<evidence type="ECO:0008006" key="3">
    <source>
        <dbReference type="Google" id="ProtNLM"/>
    </source>
</evidence>
<accession>A0A518BH29</accession>
<gene>
    <name evidence="1" type="ORF">Pla133_12890</name>
</gene>
<dbReference type="Proteomes" id="UP000316921">
    <property type="component" value="Chromosome"/>
</dbReference>